<dbReference type="Gene3D" id="3.30.450.350">
    <property type="entry name" value="CHASE domain"/>
    <property type="match status" value="1"/>
</dbReference>
<dbReference type="GO" id="GO:0016020">
    <property type="term" value="C:membrane"/>
    <property type="evidence" value="ECO:0007669"/>
    <property type="project" value="UniProtKB-SubCell"/>
</dbReference>
<dbReference type="InterPro" id="IPR036890">
    <property type="entry name" value="HATPase_C_sf"/>
</dbReference>
<keyword evidence="8 15" id="KW-0418">Kinase</keyword>
<accession>A0A6I4SKA3</accession>
<reference evidence="15 16" key="1">
    <citation type="submission" date="2019-12" db="EMBL/GenBank/DDBJ databases">
        <title>Genomic-based taxomic classification of the family Erythrobacteraceae.</title>
        <authorList>
            <person name="Xu L."/>
        </authorList>
    </citation>
    <scope>NUCLEOTIDE SEQUENCE [LARGE SCALE GENOMIC DNA]</scope>
    <source>
        <strain evidence="15 16">JCM 17802</strain>
    </source>
</reference>
<organism evidence="15 16">
    <name type="scientific">Pontixanthobacter gangjinensis</name>
    <dbReference type="NCBI Taxonomy" id="1028742"/>
    <lineage>
        <taxon>Bacteria</taxon>
        <taxon>Pseudomonadati</taxon>
        <taxon>Pseudomonadota</taxon>
        <taxon>Alphaproteobacteria</taxon>
        <taxon>Sphingomonadales</taxon>
        <taxon>Erythrobacteraceae</taxon>
        <taxon>Pontixanthobacter</taxon>
    </lineage>
</organism>
<dbReference type="EMBL" id="WTYS01000001">
    <property type="protein sequence ID" value="MXO56125.1"/>
    <property type="molecule type" value="Genomic_DNA"/>
</dbReference>
<evidence type="ECO:0000256" key="5">
    <source>
        <dbReference type="ARBA" id="ARBA00022679"/>
    </source>
</evidence>
<keyword evidence="10 13" id="KW-1133">Transmembrane helix</keyword>
<comment type="caution">
    <text evidence="15">The sequence shown here is derived from an EMBL/GenBank/DDBJ whole genome shotgun (WGS) entry which is preliminary data.</text>
</comment>
<dbReference type="PANTHER" id="PTHR41523:SF7">
    <property type="entry name" value="HISTIDINE KINASE"/>
    <property type="match status" value="1"/>
</dbReference>
<evidence type="ECO:0000256" key="8">
    <source>
        <dbReference type="ARBA" id="ARBA00022777"/>
    </source>
</evidence>
<keyword evidence="5" id="KW-0808">Transferase</keyword>
<dbReference type="InterPro" id="IPR011102">
    <property type="entry name" value="Sig_transdc_His_kinase_HWE"/>
</dbReference>
<name>A0A6I4SKA3_9SPHN</name>
<keyword evidence="7" id="KW-0547">Nucleotide-binding</keyword>
<dbReference type="Gene3D" id="3.30.565.10">
    <property type="entry name" value="Histidine kinase-like ATPase, C-terminal domain"/>
    <property type="match status" value="1"/>
</dbReference>
<gene>
    <name evidence="15" type="ORF">GRI36_04440</name>
</gene>
<evidence type="ECO:0000256" key="6">
    <source>
        <dbReference type="ARBA" id="ARBA00022692"/>
    </source>
</evidence>
<dbReference type="EC" id="2.7.13.3" evidence="3"/>
<protein>
    <recommendedName>
        <fullName evidence="3">histidine kinase</fullName>
        <ecNumber evidence="3">2.7.13.3</ecNumber>
    </recommendedName>
</protein>
<keyword evidence="16" id="KW-1185">Reference proteome</keyword>
<dbReference type="InterPro" id="IPR006189">
    <property type="entry name" value="CHASE_dom"/>
</dbReference>
<evidence type="ECO:0000256" key="13">
    <source>
        <dbReference type="SAM" id="Phobius"/>
    </source>
</evidence>
<evidence type="ECO:0000256" key="7">
    <source>
        <dbReference type="ARBA" id="ARBA00022741"/>
    </source>
</evidence>
<evidence type="ECO:0000256" key="12">
    <source>
        <dbReference type="SAM" id="Coils"/>
    </source>
</evidence>
<dbReference type="OrthoDB" id="136506at2"/>
<evidence type="ECO:0000256" key="11">
    <source>
        <dbReference type="ARBA" id="ARBA00023136"/>
    </source>
</evidence>
<dbReference type="Pfam" id="PF03924">
    <property type="entry name" value="CHASE"/>
    <property type="match status" value="1"/>
</dbReference>
<sequence length="531" mass="58066">MPVLIFLLVSAITALSVYAIERGEHERENAELRERAQAVASALERRSSTTSAYLRAGAALFSTVDTVTPQLFNRFTGNLLVEPIDRGTEGLGWAVRLRPDQLSSFEAQYREMTGIEVSVYPQAVEVTDQIVPVTYLQPASDRNRRAYGFDMYSEPVRRQAMDDAAESGEPVVSGRVVLKQEGVGTAAGFIMYMPVFQAGRSPRPLKGFIYSPINARTFVDSALALETRGEKGLRLYDREISPDRLLVEIPPKEKTGNIVSEPVMIGNHEMVLEIESALGNSLSRLSMLTLLFGLLVASLLMVLARLLTRQALEDHSSLARLQEQNSIRDNLTRELNHRVKNTLANVLSIISLTRRRASSLDQFADSLDGRIRALSATHDLLTQSEWGATPIRALVETELTPYANQSDQIVEMRGPAVEIAPNDALSLGLAIHELATNAAKYGALSKSGGSVSVTWEMKGEDFVQIDWAEAGGPPVSASRKAGFGTNLIEKIVAHELRSPVKLNFDPAGVTCSLTVPVRPPSDFAIRAGRQG</sequence>
<keyword evidence="4" id="KW-0597">Phosphoprotein</keyword>
<dbReference type="AlphaFoldDB" id="A0A6I4SKA3"/>
<feature type="coiled-coil region" evidence="12">
    <location>
        <begin position="15"/>
        <end position="42"/>
    </location>
</feature>
<dbReference type="InterPro" id="IPR042240">
    <property type="entry name" value="CHASE_sf"/>
</dbReference>
<evidence type="ECO:0000256" key="2">
    <source>
        <dbReference type="ARBA" id="ARBA00004370"/>
    </source>
</evidence>
<comment type="subcellular location">
    <subcellularLocation>
        <location evidence="2">Membrane</location>
    </subcellularLocation>
</comment>
<dbReference type="GO" id="GO:0007165">
    <property type="term" value="P:signal transduction"/>
    <property type="evidence" value="ECO:0007669"/>
    <property type="project" value="UniProtKB-ARBA"/>
</dbReference>
<dbReference type="PROSITE" id="PS50839">
    <property type="entry name" value="CHASE"/>
    <property type="match status" value="1"/>
</dbReference>
<dbReference type="Proteomes" id="UP000468943">
    <property type="component" value="Unassembled WGS sequence"/>
</dbReference>
<keyword evidence="11 13" id="KW-0472">Membrane</keyword>
<evidence type="ECO:0000256" key="10">
    <source>
        <dbReference type="ARBA" id="ARBA00022989"/>
    </source>
</evidence>
<comment type="catalytic activity">
    <reaction evidence="1">
        <text>ATP + protein L-histidine = ADP + protein N-phospho-L-histidine.</text>
        <dbReference type="EC" id="2.7.13.3"/>
    </reaction>
</comment>
<dbReference type="SMART" id="SM00911">
    <property type="entry name" value="HWE_HK"/>
    <property type="match status" value="1"/>
</dbReference>
<evidence type="ECO:0000256" key="3">
    <source>
        <dbReference type="ARBA" id="ARBA00012438"/>
    </source>
</evidence>
<dbReference type="PANTHER" id="PTHR41523">
    <property type="entry name" value="TWO-COMPONENT SYSTEM SENSOR PROTEIN"/>
    <property type="match status" value="1"/>
</dbReference>
<dbReference type="GO" id="GO:0004673">
    <property type="term" value="F:protein histidine kinase activity"/>
    <property type="evidence" value="ECO:0007669"/>
    <property type="project" value="UniProtKB-EC"/>
</dbReference>
<feature type="domain" description="CHASE" evidence="14">
    <location>
        <begin position="63"/>
        <end position="223"/>
    </location>
</feature>
<evidence type="ECO:0000259" key="14">
    <source>
        <dbReference type="PROSITE" id="PS50839"/>
    </source>
</evidence>
<keyword evidence="6 13" id="KW-0812">Transmembrane</keyword>
<keyword evidence="12" id="KW-0175">Coiled coil</keyword>
<feature type="transmembrane region" description="Helical" evidence="13">
    <location>
        <begin position="285"/>
        <end position="307"/>
    </location>
</feature>
<evidence type="ECO:0000256" key="4">
    <source>
        <dbReference type="ARBA" id="ARBA00022553"/>
    </source>
</evidence>
<dbReference type="Pfam" id="PF07536">
    <property type="entry name" value="HWE_HK"/>
    <property type="match status" value="1"/>
</dbReference>
<dbReference type="GO" id="GO:0005524">
    <property type="term" value="F:ATP binding"/>
    <property type="evidence" value="ECO:0007669"/>
    <property type="project" value="UniProtKB-KW"/>
</dbReference>
<evidence type="ECO:0000256" key="1">
    <source>
        <dbReference type="ARBA" id="ARBA00000085"/>
    </source>
</evidence>
<evidence type="ECO:0000313" key="16">
    <source>
        <dbReference type="Proteomes" id="UP000468943"/>
    </source>
</evidence>
<keyword evidence="9" id="KW-0067">ATP-binding</keyword>
<proteinExistence type="predicted"/>
<dbReference type="SMART" id="SM01079">
    <property type="entry name" value="CHASE"/>
    <property type="match status" value="1"/>
</dbReference>
<evidence type="ECO:0000256" key="9">
    <source>
        <dbReference type="ARBA" id="ARBA00022840"/>
    </source>
</evidence>
<evidence type="ECO:0000313" key="15">
    <source>
        <dbReference type="EMBL" id="MXO56125.1"/>
    </source>
</evidence>